<sequence>MSLQLDVKVLDGLSGKGQSIIKAKFRDHEISTKPAQGQNSCYFGEELVWKVARRLEDRDDLIITAYDHSKYRLKRMIGSVTVNLATLAQKQVLNLEEPLVDANKMVTNVTLSFDLFYRPPDQGEADLDIDRFGHSLADLSAVRGTDDLGEGDADLGDEAMGEGEDPMDLYDIGPGRNFDLDNFSDKSSVLSGPVRRDPKLKPLIDPTILKSETFTVRGMHMYELHNIE</sequence>
<evidence type="ECO:0000256" key="1">
    <source>
        <dbReference type="SAM" id="MobiDB-lite"/>
    </source>
</evidence>
<dbReference type="InterPro" id="IPR000008">
    <property type="entry name" value="C2_dom"/>
</dbReference>
<evidence type="ECO:0000259" key="2">
    <source>
        <dbReference type="Pfam" id="PF00168"/>
    </source>
</evidence>
<dbReference type="AlphaFoldDB" id="A0A0R3SCN0"/>
<feature type="region of interest" description="Disordered" evidence="1">
    <location>
        <begin position="145"/>
        <end position="164"/>
    </location>
</feature>
<dbReference type="Gene3D" id="2.60.40.150">
    <property type="entry name" value="C2 domain"/>
    <property type="match status" value="1"/>
</dbReference>
<reference evidence="5" key="1">
    <citation type="submission" date="2017-02" db="UniProtKB">
        <authorList>
            <consortium name="WormBaseParasite"/>
        </authorList>
    </citation>
    <scope>IDENTIFICATION</scope>
</reference>
<dbReference type="WBParaSite" id="HDID_0000235701-mRNA-1">
    <property type="protein sequence ID" value="HDID_0000235701-mRNA-1"/>
    <property type="gene ID" value="HDID_0000235701"/>
</dbReference>
<evidence type="ECO:0000313" key="4">
    <source>
        <dbReference type="Proteomes" id="UP000274504"/>
    </source>
</evidence>
<dbReference type="OrthoDB" id="6273828at2759"/>
<protein>
    <submittedName>
        <fullName evidence="5">C2 domain-containing protein</fullName>
    </submittedName>
</protein>
<gene>
    <name evidence="3" type="ORF">HDID_LOCUS2358</name>
</gene>
<dbReference type="Pfam" id="PF00168">
    <property type="entry name" value="C2"/>
    <property type="match status" value="1"/>
</dbReference>
<organism evidence="5">
    <name type="scientific">Hymenolepis diminuta</name>
    <name type="common">Rat tapeworm</name>
    <dbReference type="NCBI Taxonomy" id="6216"/>
    <lineage>
        <taxon>Eukaryota</taxon>
        <taxon>Metazoa</taxon>
        <taxon>Spiralia</taxon>
        <taxon>Lophotrochozoa</taxon>
        <taxon>Platyhelminthes</taxon>
        <taxon>Cestoda</taxon>
        <taxon>Eucestoda</taxon>
        <taxon>Cyclophyllidea</taxon>
        <taxon>Hymenolepididae</taxon>
        <taxon>Hymenolepis</taxon>
    </lineage>
</organism>
<reference evidence="3 4" key="2">
    <citation type="submission" date="2018-11" db="EMBL/GenBank/DDBJ databases">
        <authorList>
            <consortium name="Pathogen Informatics"/>
        </authorList>
    </citation>
    <scope>NUCLEOTIDE SEQUENCE [LARGE SCALE GENOMIC DNA]</scope>
</reference>
<proteinExistence type="predicted"/>
<dbReference type="SUPFAM" id="SSF49562">
    <property type="entry name" value="C2 domain (Calcium/lipid-binding domain, CaLB)"/>
    <property type="match status" value="1"/>
</dbReference>
<evidence type="ECO:0000313" key="3">
    <source>
        <dbReference type="EMBL" id="VDL19819.1"/>
    </source>
</evidence>
<feature type="domain" description="C2" evidence="2">
    <location>
        <begin position="14"/>
        <end position="96"/>
    </location>
</feature>
<accession>A0A0R3SCN0</accession>
<dbReference type="Proteomes" id="UP000274504">
    <property type="component" value="Unassembled WGS sequence"/>
</dbReference>
<dbReference type="InterPro" id="IPR035892">
    <property type="entry name" value="C2_domain_sf"/>
</dbReference>
<name>A0A0R3SCN0_HYMDI</name>
<evidence type="ECO:0000313" key="5">
    <source>
        <dbReference type="WBParaSite" id="HDID_0000235701-mRNA-1"/>
    </source>
</evidence>
<feature type="compositionally biased region" description="Acidic residues" evidence="1">
    <location>
        <begin position="147"/>
        <end position="164"/>
    </location>
</feature>
<dbReference type="STRING" id="6216.A0A0R3SCN0"/>
<dbReference type="EMBL" id="UYSG01000568">
    <property type="protein sequence ID" value="VDL19819.1"/>
    <property type="molecule type" value="Genomic_DNA"/>
</dbReference>